<reference evidence="2 3" key="1">
    <citation type="journal article" date="2020" name="ISME J.">
        <title>Uncovering the hidden diversity of litter-decomposition mechanisms in mushroom-forming fungi.</title>
        <authorList>
            <person name="Floudas D."/>
            <person name="Bentzer J."/>
            <person name="Ahren D."/>
            <person name="Johansson T."/>
            <person name="Persson P."/>
            <person name="Tunlid A."/>
        </authorList>
    </citation>
    <scope>NUCLEOTIDE SEQUENCE [LARGE SCALE GENOMIC DNA]</scope>
    <source>
        <strain evidence="2 3">CBS 101986</strain>
    </source>
</reference>
<proteinExistence type="predicted"/>
<dbReference type="Proteomes" id="UP000567179">
    <property type="component" value="Unassembled WGS sequence"/>
</dbReference>
<comment type="caution">
    <text evidence="2">The sequence shown here is derived from an EMBL/GenBank/DDBJ whole genome shotgun (WGS) entry which is preliminary data.</text>
</comment>
<keyword evidence="3" id="KW-1185">Reference proteome</keyword>
<organism evidence="2 3">
    <name type="scientific">Psilocybe cf. subviscida</name>
    <dbReference type="NCBI Taxonomy" id="2480587"/>
    <lineage>
        <taxon>Eukaryota</taxon>
        <taxon>Fungi</taxon>
        <taxon>Dikarya</taxon>
        <taxon>Basidiomycota</taxon>
        <taxon>Agaricomycotina</taxon>
        <taxon>Agaricomycetes</taxon>
        <taxon>Agaricomycetidae</taxon>
        <taxon>Agaricales</taxon>
        <taxon>Agaricineae</taxon>
        <taxon>Strophariaceae</taxon>
        <taxon>Psilocybe</taxon>
    </lineage>
</organism>
<dbReference type="AlphaFoldDB" id="A0A8H5ETQ6"/>
<evidence type="ECO:0000313" key="2">
    <source>
        <dbReference type="EMBL" id="KAF5312012.1"/>
    </source>
</evidence>
<sequence>MDQHNARDVTSIPENRMAELSSRRTHDYQETMRWLMGPMEEYAGYGKSGCGFHEGFITVYSDYLPFSTHILIHFEGPECSLRHLSTTHSPGVLREHRTPRPTTPLAVKVSVLHSRPSSPTCVKFFCNEPVSPDCNTQVMQQFGQDWARLTSDTLFDSQFALKSEAGL</sequence>
<gene>
    <name evidence="2" type="ORF">D9619_003846</name>
</gene>
<accession>A0A8H5ETQ6</accession>
<protein>
    <submittedName>
        <fullName evidence="2">Uncharacterized protein</fullName>
    </submittedName>
</protein>
<evidence type="ECO:0000313" key="3">
    <source>
        <dbReference type="Proteomes" id="UP000567179"/>
    </source>
</evidence>
<evidence type="ECO:0000256" key="1">
    <source>
        <dbReference type="SAM" id="MobiDB-lite"/>
    </source>
</evidence>
<name>A0A8H5ETQ6_9AGAR</name>
<feature type="region of interest" description="Disordered" evidence="1">
    <location>
        <begin position="1"/>
        <end position="24"/>
    </location>
</feature>
<dbReference type="OrthoDB" id="19394at2759"/>
<dbReference type="EMBL" id="JAACJJ010000056">
    <property type="protein sequence ID" value="KAF5312012.1"/>
    <property type="molecule type" value="Genomic_DNA"/>
</dbReference>